<evidence type="ECO:0000313" key="3">
    <source>
        <dbReference type="Proteomes" id="UP000297982"/>
    </source>
</evidence>
<comment type="caution">
    <text evidence="2">The sequence shown here is derived from an EMBL/GenBank/DDBJ whole genome shotgun (WGS) entry which is preliminary data.</text>
</comment>
<dbReference type="STRING" id="192814.GCA_900166575_02683"/>
<dbReference type="AlphaFoldDB" id="A0A4Z0GV93"/>
<dbReference type="RefSeq" id="WP_135328537.1">
    <property type="nucleotide sequence ID" value="NZ_SRJC01000007.1"/>
</dbReference>
<proteinExistence type="predicted"/>
<name>A0A4Z0GV93_9BACI</name>
<evidence type="ECO:0000313" key="2">
    <source>
        <dbReference type="EMBL" id="TGB01192.1"/>
    </source>
</evidence>
<dbReference type="Proteomes" id="UP000297982">
    <property type="component" value="Unassembled WGS sequence"/>
</dbReference>
<reference evidence="2 3" key="1">
    <citation type="journal article" date="2003" name="Int. J. Syst. Evol. Microbiol.">
        <title>Halobacillus salinus sp. nov., isolated from a salt lake on the coast of the East Sea in Korea.</title>
        <authorList>
            <person name="Yoon J.H."/>
            <person name="Kang K.H."/>
            <person name="Park Y.H."/>
        </authorList>
    </citation>
    <scope>NUCLEOTIDE SEQUENCE [LARGE SCALE GENOMIC DNA]</scope>
    <source>
        <strain evidence="2 3">HSL-3</strain>
    </source>
</reference>
<evidence type="ECO:0000259" key="1">
    <source>
        <dbReference type="Pfam" id="PF13924"/>
    </source>
</evidence>
<accession>A0A4Z0GV93</accession>
<organism evidence="2 3">
    <name type="scientific">Halobacillus salinus</name>
    <dbReference type="NCBI Taxonomy" id="192814"/>
    <lineage>
        <taxon>Bacteria</taxon>
        <taxon>Bacillati</taxon>
        <taxon>Bacillota</taxon>
        <taxon>Bacilli</taxon>
        <taxon>Bacillales</taxon>
        <taxon>Bacillaceae</taxon>
        <taxon>Halobacillus</taxon>
    </lineage>
</organism>
<dbReference type="EMBL" id="SRJC01000007">
    <property type="protein sequence ID" value="TGB01192.1"/>
    <property type="molecule type" value="Genomic_DNA"/>
</dbReference>
<gene>
    <name evidence="2" type="ORF">E4663_17075</name>
</gene>
<sequence>MNNQEKQSMNEKLIGSWRLVRYKVCNKNGKVTYPLGEDADGIAIYHEDGHMSVQIMSAGRLSYAGGDLHSGPQKAVAAAANGYLAYSGSYQLDPEQATIEQNIKVSLNPNWEGDTQLRYVRFRDDQMVISSEPVFIQGERQNNEIVWERLN</sequence>
<feature type="domain" description="Lipocalin-like" evidence="1">
    <location>
        <begin position="14"/>
        <end position="149"/>
    </location>
</feature>
<dbReference type="Pfam" id="PF13924">
    <property type="entry name" value="Lipocalin_5"/>
    <property type="match status" value="1"/>
</dbReference>
<protein>
    <submittedName>
        <fullName evidence="2">Lipocalin-like domain-containing protein</fullName>
    </submittedName>
</protein>
<keyword evidence="3" id="KW-1185">Reference proteome</keyword>
<dbReference type="InterPro" id="IPR024311">
    <property type="entry name" value="Lipocalin-like"/>
</dbReference>